<gene>
    <name evidence="2" type="ORF">B5V51_7023</name>
</gene>
<accession>A0A2A4JZX9</accession>
<feature type="region of interest" description="Disordered" evidence="1">
    <location>
        <begin position="1"/>
        <end position="27"/>
    </location>
</feature>
<protein>
    <submittedName>
        <fullName evidence="2">Uncharacterized protein</fullName>
    </submittedName>
</protein>
<dbReference type="AlphaFoldDB" id="A0A2A4JZX9"/>
<sequence>MTHKQVKFGKDKRPRKVKPVEEEYEGGSSYRRAVLLSSDDVDRMAVESSRARLINHLVSKSAEHSSREFTSYYRGTTKHLEPPFSITSHTNRVFTPTVQKVIPAYPSLIQARWCTYTKSTSAQNSKTNLTMDSKYDCKCGHCTSRSCPGNNNKRQKFKNNIMTFCDRYTMTRIVNDASCGSAVIPSSTEGADADGVLASASSIVPLKGTESKVMVHQMCSPNYFPVPILKKGYPGSLYYEYDSPKLKPNDSDQEIVRDIEPLRSPRVKSPGKKEDVATEYDDEYLSRKNIYNEGISDVVAIKMPLSMDKVSSRPAYSRSSMSSDSDGDSYSPCSHRSDSKHHRHHCIKYPPREYYLDDAIEVPGRLFMIPNPSLKACRRCKQLRSIKLPKKVLQSERVVDACSSKRPRVTRHGRRK</sequence>
<evidence type="ECO:0000313" key="2">
    <source>
        <dbReference type="EMBL" id="PCG77547.1"/>
    </source>
</evidence>
<feature type="compositionally biased region" description="Basic residues" evidence="1">
    <location>
        <begin position="1"/>
        <end position="17"/>
    </location>
</feature>
<feature type="compositionally biased region" description="Low complexity" evidence="1">
    <location>
        <begin position="312"/>
        <end position="334"/>
    </location>
</feature>
<name>A0A2A4JZX9_HELVI</name>
<reference evidence="2" key="1">
    <citation type="submission" date="2017-09" db="EMBL/GenBank/DDBJ databases">
        <title>Contemporary evolution of a Lepidopteran species, Heliothis virescens, in response to modern agricultural practices.</title>
        <authorList>
            <person name="Fritz M.L."/>
            <person name="Deyonke A.M."/>
            <person name="Papanicolaou A."/>
            <person name="Micinski S."/>
            <person name="Westbrook J."/>
            <person name="Gould F."/>
        </authorList>
    </citation>
    <scope>NUCLEOTIDE SEQUENCE [LARGE SCALE GENOMIC DNA]</scope>
    <source>
        <strain evidence="2">HvINT-</strain>
        <tissue evidence="2">Whole body</tissue>
    </source>
</reference>
<feature type="region of interest" description="Disordered" evidence="1">
    <location>
        <begin position="312"/>
        <end position="344"/>
    </location>
</feature>
<comment type="caution">
    <text evidence="2">The sequence shown here is derived from an EMBL/GenBank/DDBJ whole genome shotgun (WGS) entry which is preliminary data.</text>
</comment>
<organism evidence="2">
    <name type="scientific">Heliothis virescens</name>
    <name type="common">Tobacco budworm moth</name>
    <dbReference type="NCBI Taxonomy" id="7102"/>
    <lineage>
        <taxon>Eukaryota</taxon>
        <taxon>Metazoa</taxon>
        <taxon>Ecdysozoa</taxon>
        <taxon>Arthropoda</taxon>
        <taxon>Hexapoda</taxon>
        <taxon>Insecta</taxon>
        <taxon>Pterygota</taxon>
        <taxon>Neoptera</taxon>
        <taxon>Endopterygota</taxon>
        <taxon>Lepidoptera</taxon>
        <taxon>Glossata</taxon>
        <taxon>Ditrysia</taxon>
        <taxon>Noctuoidea</taxon>
        <taxon>Noctuidae</taxon>
        <taxon>Heliothinae</taxon>
        <taxon>Heliothis</taxon>
    </lineage>
</organism>
<evidence type="ECO:0000256" key="1">
    <source>
        <dbReference type="SAM" id="MobiDB-lite"/>
    </source>
</evidence>
<proteinExistence type="predicted"/>
<dbReference type="EMBL" id="NWSH01000310">
    <property type="protein sequence ID" value="PCG77547.1"/>
    <property type="molecule type" value="Genomic_DNA"/>
</dbReference>